<evidence type="ECO:0000256" key="3">
    <source>
        <dbReference type="ARBA" id="ARBA00022630"/>
    </source>
</evidence>
<reference evidence="10 11" key="1">
    <citation type="submission" date="2019-06" db="EMBL/GenBank/DDBJ databases">
        <title>New taxonomy in bacterial strain CC-CFT640, isolated from vineyard.</title>
        <authorList>
            <person name="Lin S.-Y."/>
            <person name="Tsai C.-F."/>
            <person name="Young C.-C."/>
        </authorList>
    </citation>
    <scope>NUCLEOTIDE SEQUENCE [LARGE SCALE GENOMIC DNA]</scope>
    <source>
        <strain evidence="10 11">CC-CFT640</strain>
    </source>
</reference>
<dbReference type="Pfam" id="PF00441">
    <property type="entry name" value="Acyl-CoA_dh_1"/>
    <property type="match status" value="1"/>
</dbReference>
<evidence type="ECO:0000256" key="2">
    <source>
        <dbReference type="ARBA" id="ARBA00009347"/>
    </source>
</evidence>
<comment type="caution">
    <text evidence="10">The sequence shown here is derived from an EMBL/GenBank/DDBJ whole genome shotgun (WGS) entry which is preliminary data.</text>
</comment>
<evidence type="ECO:0000313" key="10">
    <source>
        <dbReference type="EMBL" id="TXL70176.1"/>
    </source>
</evidence>
<name>A0A5C8P8U8_9HYPH</name>
<dbReference type="PANTHER" id="PTHR43884">
    <property type="entry name" value="ACYL-COA DEHYDROGENASE"/>
    <property type="match status" value="1"/>
</dbReference>
<evidence type="ECO:0000259" key="9">
    <source>
        <dbReference type="Pfam" id="PF02771"/>
    </source>
</evidence>
<dbReference type="InterPro" id="IPR037069">
    <property type="entry name" value="AcylCoA_DH/ox_N_sf"/>
</dbReference>
<dbReference type="FunFam" id="2.40.110.10:FF:000002">
    <property type="entry name" value="Acyl-CoA dehydrogenase fadE12"/>
    <property type="match status" value="1"/>
</dbReference>
<dbReference type="SUPFAM" id="SSF47203">
    <property type="entry name" value="Acyl-CoA dehydrogenase C-terminal domain-like"/>
    <property type="match status" value="1"/>
</dbReference>
<sequence>MDEIDADGLSPEQRLLRDNVRRYLKEHLAPLVQKSEAEKRFPFEAMTGLADFGYFGGYLPEDAGGLGLDYLTWAVLMEEAGYCWLSLRVLLSGLNIVSGIINTCGTEVQKDRFMRPLLRNERRTFVSISEPGVGSNVAEIKTRADKRGDRYVLNGSKLWITNGMFADFGIVVARTFSDTCDGGLSLFLVEKAQTAFEQRPVETMFVRSTGTAAFTFENAEVPAANLLGREGEGLKQVLIGLNFGRLNVAMGAVGAAQCALDLSIEYARARTQFGRPIASFQLVQKHIVDMTMKTQASRALGYRAARAMQTGQARSECSIAKLYATEAAHQVANLALQVHGGMGYATEYPIERIFRDTRGGMIPEGTTEIQTLIIGREILGISALT</sequence>
<dbReference type="PANTHER" id="PTHR43884:SF12">
    <property type="entry name" value="ISOVALERYL-COA DEHYDROGENASE, MITOCHONDRIAL-RELATED"/>
    <property type="match status" value="1"/>
</dbReference>
<proteinExistence type="inferred from homology"/>
<feature type="domain" description="Acyl-CoA oxidase/dehydrogenase middle" evidence="8">
    <location>
        <begin position="127"/>
        <end position="218"/>
    </location>
</feature>
<dbReference type="RefSeq" id="WP_147851788.1">
    <property type="nucleotide sequence ID" value="NZ_VDUZ01000064.1"/>
</dbReference>
<feature type="domain" description="Acyl-CoA dehydrogenase/oxidase C-terminal" evidence="7">
    <location>
        <begin position="231"/>
        <end position="378"/>
    </location>
</feature>
<dbReference type="Proteomes" id="UP000321638">
    <property type="component" value="Unassembled WGS sequence"/>
</dbReference>
<organism evidence="10 11">
    <name type="scientific">Vineibacter terrae</name>
    <dbReference type="NCBI Taxonomy" id="2586908"/>
    <lineage>
        <taxon>Bacteria</taxon>
        <taxon>Pseudomonadati</taxon>
        <taxon>Pseudomonadota</taxon>
        <taxon>Alphaproteobacteria</taxon>
        <taxon>Hyphomicrobiales</taxon>
        <taxon>Vineibacter</taxon>
    </lineage>
</organism>
<dbReference type="FunFam" id="1.20.140.10:FF:000001">
    <property type="entry name" value="Acyl-CoA dehydrogenase"/>
    <property type="match status" value="1"/>
</dbReference>
<dbReference type="SUPFAM" id="SSF56645">
    <property type="entry name" value="Acyl-CoA dehydrogenase NM domain-like"/>
    <property type="match status" value="1"/>
</dbReference>
<dbReference type="GO" id="GO:0050660">
    <property type="term" value="F:flavin adenine dinucleotide binding"/>
    <property type="evidence" value="ECO:0007669"/>
    <property type="project" value="InterPro"/>
</dbReference>
<dbReference type="InterPro" id="IPR009100">
    <property type="entry name" value="AcylCoA_DH/oxidase_NM_dom_sf"/>
</dbReference>
<evidence type="ECO:0000313" key="11">
    <source>
        <dbReference type="Proteomes" id="UP000321638"/>
    </source>
</evidence>
<dbReference type="InterPro" id="IPR036250">
    <property type="entry name" value="AcylCo_DH-like_C"/>
</dbReference>
<dbReference type="PIRSF" id="PIRSF016578">
    <property type="entry name" value="HsaA"/>
    <property type="match status" value="1"/>
</dbReference>
<dbReference type="Gene3D" id="2.40.110.10">
    <property type="entry name" value="Butyryl-CoA Dehydrogenase, subunit A, domain 2"/>
    <property type="match status" value="1"/>
</dbReference>
<dbReference type="InterPro" id="IPR006089">
    <property type="entry name" value="Acyl-CoA_DH_CS"/>
</dbReference>
<dbReference type="InterPro" id="IPR046373">
    <property type="entry name" value="Acyl-CoA_Oxase/DH_mid-dom_sf"/>
</dbReference>
<dbReference type="EMBL" id="VDUZ01000064">
    <property type="protein sequence ID" value="TXL70176.1"/>
    <property type="molecule type" value="Genomic_DNA"/>
</dbReference>
<keyword evidence="4 6" id="KW-0274">FAD</keyword>
<evidence type="ECO:0000256" key="5">
    <source>
        <dbReference type="ARBA" id="ARBA00023002"/>
    </source>
</evidence>
<evidence type="ECO:0000259" key="7">
    <source>
        <dbReference type="Pfam" id="PF00441"/>
    </source>
</evidence>
<feature type="domain" description="Acyl-CoA dehydrogenase/oxidase N-terminal" evidence="9">
    <location>
        <begin position="10"/>
        <end position="121"/>
    </location>
</feature>
<evidence type="ECO:0000259" key="8">
    <source>
        <dbReference type="Pfam" id="PF02770"/>
    </source>
</evidence>
<evidence type="ECO:0000256" key="1">
    <source>
        <dbReference type="ARBA" id="ARBA00001974"/>
    </source>
</evidence>
<accession>A0A5C8P8U8</accession>
<dbReference type="InterPro" id="IPR006091">
    <property type="entry name" value="Acyl-CoA_Oxase/DH_mid-dom"/>
</dbReference>
<dbReference type="AlphaFoldDB" id="A0A5C8P8U8"/>
<dbReference type="Pfam" id="PF02770">
    <property type="entry name" value="Acyl-CoA_dh_M"/>
    <property type="match status" value="1"/>
</dbReference>
<dbReference type="Gene3D" id="1.10.540.10">
    <property type="entry name" value="Acyl-CoA dehydrogenase/oxidase, N-terminal domain"/>
    <property type="match status" value="1"/>
</dbReference>
<dbReference type="PROSITE" id="PS00073">
    <property type="entry name" value="ACYL_COA_DH_2"/>
    <property type="match status" value="1"/>
</dbReference>
<keyword evidence="3 6" id="KW-0285">Flavoprotein</keyword>
<comment type="similarity">
    <text evidence="2 6">Belongs to the acyl-CoA dehydrogenase family.</text>
</comment>
<keyword evidence="11" id="KW-1185">Reference proteome</keyword>
<dbReference type="GO" id="GO:0003995">
    <property type="term" value="F:acyl-CoA dehydrogenase activity"/>
    <property type="evidence" value="ECO:0007669"/>
    <property type="project" value="InterPro"/>
</dbReference>
<dbReference type="OrthoDB" id="2986495at2"/>
<dbReference type="Pfam" id="PF02771">
    <property type="entry name" value="Acyl-CoA_dh_N"/>
    <property type="match status" value="1"/>
</dbReference>
<dbReference type="InterPro" id="IPR013786">
    <property type="entry name" value="AcylCoA_DH/ox_N"/>
</dbReference>
<dbReference type="InterPro" id="IPR009075">
    <property type="entry name" value="AcylCo_DH/oxidase_C"/>
</dbReference>
<gene>
    <name evidence="10" type="ORF">FHP25_35685</name>
</gene>
<dbReference type="Gene3D" id="1.20.140.10">
    <property type="entry name" value="Butyryl-CoA Dehydrogenase, subunit A, domain 3"/>
    <property type="match status" value="1"/>
</dbReference>
<evidence type="ECO:0000256" key="6">
    <source>
        <dbReference type="RuleBase" id="RU362125"/>
    </source>
</evidence>
<protein>
    <submittedName>
        <fullName evidence="10">Acyl-CoA dehydrogenase</fullName>
    </submittedName>
</protein>
<comment type="cofactor">
    <cofactor evidence="1 6">
        <name>FAD</name>
        <dbReference type="ChEBI" id="CHEBI:57692"/>
    </cofactor>
</comment>
<keyword evidence="5 6" id="KW-0560">Oxidoreductase</keyword>
<evidence type="ECO:0000256" key="4">
    <source>
        <dbReference type="ARBA" id="ARBA00022827"/>
    </source>
</evidence>